<evidence type="ECO:0000256" key="5">
    <source>
        <dbReference type="ARBA" id="ARBA00022777"/>
    </source>
</evidence>
<dbReference type="EMBL" id="DSJL01000011">
    <property type="protein sequence ID" value="HEF65337.1"/>
    <property type="molecule type" value="Genomic_DNA"/>
</dbReference>
<reference evidence="11" key="1">
    <citation type="journal article" date="2020" name="mSystems">
        <title>Genome- and Community-Level Interaction Insights into Carbon Utilization and Element Cycling Functions of Hydrothermarchaeota in Hydrothermal Sediment.</title>
        <authorList>
            <person name="Zhou Z."/>
            <person name="Liu Y."/>
            <person name="Xu W."/>
            <person name="Pan J."/>
            <person name="Luo Z.H."/>
            <person name="Li M."/>
        </authorList>
    </citation>
    <scope>NUCLEOTIDE SEQUENCE [LARGE SCALE GENOMIC DNA]</scope>
    <source>
        <strain evidence="11">SpSt-222</strain>
    </source>
</reference>
<dbReference type="PROSITE" id="PS51219">
    <property type="entry name" value="DPCK"/>
    <property type="match status" value="1"/>
</dbReference>
<accession>A0A7C2B1R7</accession>
<dbReference type="GO" id="GO:0005524">
    <property type="term" value="F:ATP binding"/>
    <property type="evidence" value="ECO:0007669"/>
    <property type="project" value="UniProtKB-UniRule"/>
</dbReference>
<protein>
    <recommendedName>
        <fullName evidence="8 9">Dephospho-CoA kinase</fullName>
        <ecNumber evidence="8 9">2.7.1.24</ecNumber>
    </recommendedName>
    <alternativeName>
        <fullName evidence="8">Dephosphocoenzyme A kinase</fullName>
    </alternativeName>
</protein>
<evidence type="ECO:0000256" key="9">
    <source>
        <dbReference type="NCBIfam" id="TIGR00152"/>
    </source>
</evidence>
<evidence type="ECO:0000256" key="2">
    <source>
        <dbReference type="ARBA" id="ARBA00022490"/>
    </source>
</evidence>
<evidence type="ECO:0000256" key="6">
    <source>
        <dbReference type="ARBA" id="ARBA00022840"/>
    </source>
</evidence>
<dbReference type="GO" id="GO:0015937">
    <property type="term" value="P:coenzyme A biosynthetic process"/>
    <property type="evidence" value="ECO:0007669"/>
    <property type="project" value="UniProtKB-UniRule"/>
</dbReference>
<proteinExistence type="inferred from homology"/>
<evidence type="ECO:0000313" key="11">
    <source>
        <dbReference type="EMBL" id="HEF65337.1"/>
    </source>
</evidence>
<dbReference type="AlphaFoldDB" id="A0A7C2B1R7"/>
<sequence length="248" mass="26877">MRRPYVIGLTGNIACGKSLVLRELAALGAETIDADQVAREVMTPGSPVLAAITETFGQDVLRPDGTLDRRALGAIVFRDPEALRRLEAITHPVIVAEIRRRVAESNRPVVVIDAIKLFESSLASDCDEVWVVTCRPDQQLARLMARDALSEEEALARIRAQPPQEEKIARADRIIDNSGSIEATRQQVQALWREVLAKLGETGSPMLARSSPSSYTANTCNEAESGEGSRNEETVTDIDAGGGTSTSR</sequence>
<dbReference type="PANTHER" id="PTHR10695:SF46">
    <property type="entry name" value="BIFUNCTIONAL COENZYME A SYNTHASE-RELATED"/>
    <property type="match status" value="1"/>
</dbReference>
<name>A0A7C2B1R7_THERO</name>
<comment type="catalytic activity">
    <reaction evidence="8">
        <text>3'-dephospho-CoA + ATP = ADP + CoA + H(+)</text>
        <dbReference type="Rhea" id="RHEA:18245"/>
        <dbReference type="ChEBI" id="CHEBI:15378"/>
        <dbReference type="ChEBI" id="CHEBI:30616"/>
        <dbReference type="ChEBI" id="CHEBI:57287"/>
        <dbReference type="ChEBI" id="CHEBI:57328"/>
        <dbReference type="ChEBI" id="CHEBI:456216"/>
        <dbReference type="EC" id="2.7.1.24"/>
    </reaction>
</comment>
<keyword evidence="5 8" id="KW-0418">Kinase</keyword>
<dbReference type="EC" id="2.7.1.24" evidence="8 9"/>
<dbReference type="InterPro" id="IPR001977">
    <property type="entry name" value="Depp_CoAkinase"/>
</dbReference>
<organism evidence="11">
    <name type="scientific">Thermomicrobium roseum</name>
    <dbReference type="NCBI Taxonomy" id="500"/>
    <lineage>
        <taxon>Bacteria</taxon>
        <taxon>Pseudomonadati</taxon>
        <taxon>Thermomicrobiota</taxon>
        <taxon>Thermomicrobia</taxon>
        <taxon>Thermomicrobiales</taxon>
        <taxon>Thermomicrobiaceae</taxon>
        <taxon>Thermomicrobium</taxon>
    </lineage>
</organism>
<comment type="similarity">
    <text evidence="1 8">Belongs to the CoaE family.</text>
</comment>
<gene>
    <name evidence="8" type="primary">coaE</name>
    <name evidence="11" type="ORF">ENP47_07045</name>
</gene>
<dbReference type="InterPro" id="IPR027417">
    <property type="entry name" value="P-loop_NTPase"/>
</dbReference>
<comment type="function">
    <text evidence="8">Catalyzes the phosphorylation of the 3'-hydroxyl group of dephosphocoenzyme A to form coenzyme A.</text>
</comment>
<dbReference type="Gene3D" id="3.40.50.300">
    <property type="entry name" value="P-loop containing nucleotide triphosphate hydrolases"/>
    <property type="match status" value="1"/>
</dbReference>
<comment type="pathway">
    <text evidence="8">Cofactor biosynthesis; coenzyme A biosynthesis; CoA from (R)-pantothenate: step 5/5.</text>
</comment>
<feature type="region of interest" description="Disordered" evidence="10">
    <location>
        <begin position="203"/>
        <end position="248"/>
    </location>
</feature>
<evidence type="ECO:0000256" key="4">
    <source>
        <dbReference type="ARBA" id="ARBA00022741"/>
    </source>
</evidence>
<comment type="caution">
    <text evidence="11">The sequence shown here is derived from an EMBL/GenBank/DDBJ whole genome shotgun (WGS) entry which is preliminary data.</text>
</comment>
<dbReference type="HAMAP" id="MF_00376">
    <property type="entry name" value="Dephospho_CoA_kinase"/>
    <property type="match status" value="1"/>
</dbReference>
<dbReference type="Pfam" id="PF01121">
    <property type="entry name" value="CoaE"/>
    <property type="match status" value="1"/>
</dbReference>
<dbReference type="GO" id="GO:0005737">
    <property type="term" value="C:cytoplasm"/>
    <property type="evidence" value="ECO:0007669"/>
    <property type="project" value="UniProtKB-SubCell"/>
</dbReference>
<keyword evidence="2 8" id="KW-0963">Cytoplasm</keyword>
<feature type="binding site" evidence="8">
    <location>
        <begin position="14"/>
        <end position="19"/>
    </location>
    <ligand>
        <name>ATP</name>
        <dbReference type="ChEBI" id="CHEBI:30616"/>
    </ligand>
</feature>
<dbReference type="PANTHER" id="PTHR10695">
    <property type="entry name" value="DEPHOSPHO-COA KINASE-RELATED"/>
    <property type="match status" value="1"/>
</dbReference>
<dbReference type="SUPFAM" id="SSF52540">
    <property type="entry name" value="P-loop containing nucleoside triphosphate hydrolases"/>
    <property type="match status" value="1"/>
</dbReference>
<dbReference type="GO" id="GO:0004140">
    <property type="term" value="F:dephospho-CoA kinase activity"/>
    <property type="evidence" value="ECO:0007669"/>
    <property type="project" value="UniProtKB-UniRule"/>
</dbReference>
<dbReference type="CDD" id="cd02022">
    <property type="entry name" value="DPCK"/>
    <property type="match status" value="1"/>
</dbReference>
<keyword evidence="7 8" id="KW-0173">Coenzyme A biosynthesis</keyword>
<evidence type="ECO:0000256" key="10">
    <source>
        <dbReference type="SAM" id="MobiDB-lite"/>
    </source>
</evidence>
<evidence type="ECO:0000256" key="7">
    <source>
        <dbReference type="ARBA" id="ARBA00022993"/>
    </source>
</evidence>
<evidence type="ECO:0000256" key="1">
    <source>
        <dbReference type="ARBA" id="ARBA00009018"/>
    </source>
</evidence>
<keyword evidence="6 8" id="KW-0067">ATP-binding</keyword>
<evidence type="ECO:0000256" key="8">
    <source>
        <dbReference type="HAMAP-Rule" id="MF_00376"/>
    </source>
</evidence>
<keyword evidence="3 8" id="KW-0808">Transferase</keyword>
<evidence type="ECO:0000256" key="3">
    <source>
        <dbReference type="ARBA" id="ARBA00022679"/>
    </source>
</evidence>
<dbReference type="NCBIfam" id="TIGR00152">
    <property type="entry name" value="dephospho-CoA kinase"/>
    <property type="match status" value="1"/>
</dbReference>
<keyword evidence="4 8" id="KW-0547">Nucleotide-binding</keyword>
<comment type="subcellular location">
    <subcellularLocation>
        <location evidence="8">Cytoplasm</location>
    </subcellularLocation>
</comment>
<feature type="compositionally biased region" description="Polar residues" evidence="10">
    <location>
        <begin position="210"/>
        <end position="222"/>
    </location>
</feature>
<dbReference type="FunFam" id="3.40.50.300:FF:000991">
    <property type="entry name" value="Dephospho-CoA kinase"/>
    <property type="match status" value="1"/>
</dbReference>
<dbReference type="UniPathway" id="UPA00241">
    <property type="reaction ID" value="UER00356"/>
</dbReference>